<evidence type="ECO:0000313" key="2">
    <source>
        <dbReference type="EMBL" id="GGG12901.1"/>
    </source>
</evidence>
<organism evidence="2 3">
    <name type="scientific">Paenibacillus aceti</name>
    <dbReference type="NCBI Taxonomy" id="1820010"/>
    <lineage>
        <taxon>Bacteria</taxon>
        <taxon>Bacillati</taxon>
        <taxon>Bacillota</taxon>
        <taxon>Bacilli</taxon>
        <taxon>Bacillales</taxon>
        <taxon>Paenibacillaceae</taxon>
        <taxon>Paenibacillus</taxon>
    </lineage>
</organism>
<comment type="caution">
    <text evidence="2">The sequence shown here is derived from an EMBL/GenBank/DDBJ whole genome shotgun (WGS) entry which is preliminary data.</text>
</comment>
<proteinExistence type="predicted"/>
<keyword evidence="1" id="KW-1133">Transmembrane helix</keyword>
<keyword evidence="1" id="KW-0812">Transmembrane</keyword>
<keyword evidence="3" id="KW-1185">Reference proteome</keyword>
<dbReference type="PROSITE" id="PS51257">
    <property type="entry name" value="PROKAR_LIPOPROTEIN"/>
    <property type="match status" value="1"/>
</dbReference>
<feature type="transmembrane region" description="Helical" evidence="1">
    <location>
        <begin position="51"/>
        <end position="76"/>
    </location>
</feature>
<keyword evidence="1" id="KW-0472">Membrane</keyword>
<accession>A0ABQ1W5U9</accession>
<gene>
    <name evidence="2" type="primary">cdd2</name>
    <name evidence="2" type="ORF">GCM10010913_38340</name>
</gene>
<feature type="transmembrane region" description="Helical" evidence="1">
    <location>
        <begin position="20"/>
        <end position="39"/>
    </location>
</feature>
<feature type="transmembrane region" description="Helical" evidence="1">
    <location>
        <begin position="166"/>
        <end position="186"/>
    </location>
</feature>
<protein>
    <submittedName>
        <fullName evidence="2">Multidrug ABC transporter permease</fullName>
    </submittedName>
</protein>
<dbReference type="EMBL" id="BMIW01000035">
    <property type="protein sequence ID" value="GGG12901.1"/>
    <property type="molecule type" value="Genomic_DNA"/>
</dbReference>
<feature type="transmembrane region" description="Helical" evidence="1">
    <location>
        <begin position="215"/>
        <end position="236"/>
    </location>
</feature>
<reference evidence="3" key="1">
    <citation type="journal article" date="2019" name="Int. J. Syst. Evol. Microbiol.">
        <title>The Global Catalogue of Microorganisms (GCM) 10K type strain sequencing project: providing services to taxonomists for standard genome sequencing and annotation.</title>
        <authorList>
            <consortium name="The Broad Institute Genomics Platform"/>
            <consortium name="The Broad Institute Genome Sequencing Center for Infectious Disease"/>
            <person name="Wu L."/>
            <person name="Ma J."/>
        </authorList>
    </citation>
    <scope>NUCLEOTIDE SEQUENCE [LARGE SCALE GENOMIC DNA]</scope>
    <source>
        <strain evidence="3">CGMCC 1.15420</strain>
    </source>
</reference>
<feature type="transmembrane region" description="Helical" evidence="1">
    <location>
        <begin position="138"/>
        <end position="159"/>
    </location>
</feature>
<evidence type="ECO:0000256" key="1">
    <source>
        <dbReference type="SAM" id="Phobius"/>
    </source>
</evidence>
<dbReference type="RefSeq" id="WP_188831494.1">
    <property type="nucleotide sequence ID" value="NZ_BMIW01000035.1"/>
</dbReference>
<dbReference type="CDD" id="cd21809">
    <property type="entry name" value="ABC-2_lan_permease-like"/>
    <property type="match status" value="1"/>
</dbReference>
<sequence length="243" mass="27546">MLMRCIRAERLKLRHSRMWLILVVLPLLAVLIGCANYYMNQSALQHKWYSLWTQVSLFYGEFFLPVLIAICCAYVCRLEHLNKNWNMVLSAPVTASQIFMSKLVIVSMLILAVQLFFTVLYMISGLLMGLHFQLPPEIIGWILRGWVASITISAIQLLLSMRIRSFAVPIGISVCAVFFGLGMYVMKLGMYFPYSLLTIGMGVLSQNSLTAGDTLLFFIMNSLFILLISVVAIRWLRNSDVAA</sequence>
<name>A0ABQ1W5U9_9BACL</name>
<dbReference type="Proteomes" id="UP000608420">
    <property type="component" value="Unassembled WGS sequence"/>
</dbReference>
<evidence type="ECO:0000313" key="3">
    <source>
        <dbReference type="Proteomes" id="UP000608420"/>
    </source>
</evidence>
<dbReference type="Pfam" id="PF12730">
    <property type="entry name" value="ABC2_membrane_4"/>
    <property type="match status" value="1"/>
</dbReference>
<feature type="transmembrane region" description="Helical" evidence="1">
    <location>
        <begin position="103"/>
        <end position="132"/>
    </location>
</feature>